<feature type="region of interest" description="Disordered" evidence="1">
    <location>
        <begin position="24"/>
        <end position="62"/>
    </location>
</feature>
<dbReference type="InterPro" id="IPR052035">
    <property type="entry name" value="ZnF_BED_domain_contain"/>
</dbReference>
<dbReference type="Proteomes" id="UP001174136">
    <property type="component" value="Unassembled WGS sequence"/>
</dbReference>
<dbReference type="PANTHER" id="PTHR46481:SF9">
    <property type="entry name" value="ZINC FINGER BED DOMAIN-CONTAINING PROTEIN 1-LIKE"/>
    <property type="match status" value="1"/>
</dbReference>
<evidence type="ECO:0000313" key="4">
    <source>
        <dbReference type="Proteomes" id="UP001174136"/>
    </source>
</evidence>
<sequence>MAKHLSIVHQIKARCSTFDSLRVEKTLSPPPPAAPQTGPSSSSTQSTSDGGQLKLTSTPAPIGLPQTPFTLAARKMPSNQVEQCHRAVTKFVVKGLHPFATVESPWFREMTKALNPRYTPPCRTVLSNTLIPAWYEVEKQNAITELANVSKVAITSDGWPSLAQDHYITVTAHYISQGKLHQKVLRTKAVYRAQTGETVAVEIGEVLEEFGITHKVVVMTVDNASNMDVAAKKLDILKLGCFAHTLNLAAQKVYSIATVTRWAAKLRAVIVWMKRSSMAKIVLKEKQLLLKLPQHTMILDVKTRWNFQFLMVERFLEQYPALQAAVLDPRIRKPMERDRLDRITDEDFTKAEEFIKSMKVLYTSTLCVSSEKTPTCGQILPILMKLKAHFTVQEGDSSFVSDIKRKVFTDLSGRYQEEKIQQFLEEVTAMDPRFIAKSVRHTTWERLQEAAVATNATEADVPIPESHEDSDTTEEAMYENPRFEVSPPPQPKSALEELFAEEEQERRNIHMNNSNSSIQQRVREEVQLYRSLPMIFMAEDPVLWWWTKTVTLPLLAELSHGYLNVQASSTPSERVFSTAGDTISQERSRIMPDKADMLIFLQKNT</sequence>
<feature type="compositionally biased region" description="Low complexity" evidence="1">
    <location>
        <begin position="35"/>
        <end position="52"/>
    </location>
</feature>
<evidence type="ECO:0000256" key="1">
    <source>
        <dbReference type="SAM" id="MobiDB-lite"/>
    </source>
</evidence>
<dbReference type="Pfam" id="PF05699">
    <property type="entry name" value="Dimer_Tnp_hAT"/>
    <property type="match status" value="1"/>
</dbReference>
<evidence type="ECO:0000259" key="2">
    <source>
        <dbReference type="Pfam" id="PF05699"/>
    </source>
</evidence>
<name>A0AA47MKI8_MERPO</name>
<dbReference type="SUPFAM" id="SSF140996">
    <property type="entry name" value="Hermes dimerisation domain"/>
    <property type="match status" value="1"/>
</dbReference>
<evidence type="ECO:0000313" key="3">
    <source>
        <dbReference type="EMBL" id="KAK0142028.1"/>
    </source>
</evidence>
<accession>A0AA47MKI8</accession>
<gene>
    <name evidence="3" type="primary">ZBED1_89</name>
    <name evidence="3" type="ORF">N1851_020295</name>
</gene>
<dbReference type="InterPro" id="IPR008906">
    <property type="entry name" value="HATC_C_dom"/>
</dbReference>
<dbReference type="AlphaFoldDB" id="A0AA47MKI8"/>
<reference evidence="3" key="1">
    <citation type="journal article" date="2023" name="Front. Mar. Sci.">
        <title>A new Merluccius polli reference genome to investigate the effects of global change in West African waters.</title>
        <authorList>
            <person name="Mateo J.L."/>
            <person name="Blanco-Fernandez C."/>
            <person name="Garcia-Vazquez E."/>
            <person name="Machado-Schiaffino G."/>
        </authorList>
    </citation>
    <scope>NUCLEOTIDE SEQUENCE</scope>
    <source>
        <strain evidence="3">C29</strain>
        <tissue evidence="3">Fin</tissue>
    </source>
</reference>
<organism evidence="3 4">
    <name type="scientific">Merluccius polli</name>
    <name type="common">Benguela hake</name>
    <name type="synonym">Merluccius cadenati</name>
    <dbReference type="NCBI Taxonomy" id="89951"/>
    <lineage>
        <taxon>Eukaryota</taxon>
        <taxon>Metazoa</taxon>
        <taxon>Chordata</taxon>
        <taxon>Craniata</taxon>
        <taxon>Vertebrata</taxon>
        <taxon>Euteleostomi</taxon>
        <taxon>Actinopterygii</taxon>
        <taxon>Neopterygii</taxon>
        <taxon>Teleostei</taxon>
        <taxon>Neoteleostei</taxon>
        <taxon>Acanthomorphata</taxon>
        <taxon>Zeiogadaria</taxon>
        <taxon>Gadariae</taxon>
        <taxon>Gadiformes</taxon>
        <taxon>Gadoidei</taxon>
        <taxon>Merlucciidae</taxon>
        <taxon>Merluccius</taxon>
    </lineage>
</organism>
<dbReference type="GO" id="GO:0046983">
    <property type="term" value="F:protein dimerization activity"/>
    <property type="evidence" value="ECO:0007669"/>
    <property type="project" value="InterPro"/>
</dbReference>
<proteinExistence type="predicted"/>
<dbReference type="PANTHER" id="PTHR46481">
    <property type="entry name" value="ZINC FINGER BED DOMAIN-CONTAINING PROTEIN 4"/>
    <property type="match status" value="1"/>
</dbReference>
<dbReference type="SUPFAM" id="SSF53098">
    <property type="entry name" value="Ribonuclease H-like"/>
    <property type="match status" value="1"/>
</dbReference>
<feature type="region of interest" description="Disordered" evidence="1">
    <location>
        <begin position="462"/>
        <end position="491"/>
    </location>
</feature>
<dbReference type="EMBL" id="JAOPHQ010003713">
    <property type="protein sequence ID" value="KAK0142028.1"/>
    <property type="molecule type" value="Genomic_DNA"/>
</dbReference>
<protein>
    <submittedName>
        <fullName evidence="3">Zinc finger BED domain-containing protein 1</fullName>
    </submittedName>
</protein>
<feature type="domain" description="HAT C-terminal dimerisation" evidence="2">
    <location>
        <begin position="539"/>
        <end position="604"/>
    </location>
</feature>
<keyword evidence="4" id="KW-1185">Reference proteome</keyword>
<dbReference type="InterPro" id="IPR012337">
    <property type="entry name" value="RNaseH-like_sf"/>
</dbReference>
<comment type="caution">
    <text evidence="3">The sequence shown here is derived from an EMBL/GenBank/DDBJ whole genome shotgun (WGS) entry which is preliminary data.</text>
</comment>